<dbReference type="EMBL" id="CADIJZ010000010">
    <property type="protein sequence ID" value="CAB3691656.1"/>
    <property type="molecule type" value="Genomic_DNA"/>
</dbReference>
<dbReference type="AlphaFoldDB" id="A0A6J5B590"/>
<evidence type="ECO:0000313" key="1">
    <source>
        <dbReference type="EMBL" id="CAB3691656.1"/>
    </source>
</evidence>
<proteinExistence type="predicted"/>
<dbReference type="Proteomes" id="UP000494205">
    <property type="component" value="Unassembled WGS sequence"/>
</dbReference>
<gene>
    <name evidence="1" type="ORF">LMG27174_03202</name>
</gene>
<accession>A0A6J5B590</accession>
<evidence type="ECO:0000313" key="2">
    <source>
        <dbReference type="Proteomes" id="UP000494205"/>
    </source>
</evidence>
<sequence>MFVTSPKLTGFRKEEHEPWREPHCYGPFLETVQSATKECVEALATSCRMAANVECTGGRLQWGR</sequence>
<protein>
    <submittedName>
        <fullName evidence="1">Uncharacterized protein</fullName>
    </submittedName>
</protein>
<reference evidence="1 2" key="1">
    <citation type="submission" date="2020-04" db="EMBL/GenBank/DDBJ databases">
        <authorList>
            <person name="De Canck E."/>
        </authorList>
    </citation>
    <scope>NUCLEOTIDE SEQUENCE [LARGE SCALE GENOMIC DNA]</scope>
    <source>
        <strain evidence="1 2">LMG 27174</strain>
    </source>
</reference>
<organism evidence="1 2">
    <name type="scientific">Paraburkholderia rhynchosiae</name>
    <dbReference type="NCBI Taxonomy" id="487049"/>
    <lineage>
        <taxon>Bacteria</taxon>
        <taxon>Pseudomonadati</taxon>
        <taxon>Pseudomonadota</taxon>
        <taxon>Betaproteobacteria</taxon>
        <taxon>Burkholderiales</taxon>
        <taxon>Burkholderiaceae</taxon>
        <taxon>Paraburkholderia</taxon>
    </lineage>
</organism>
<name>A0A6J5B590_9BURK</name>